<sequence>MFFPSDKSYKYFSSFVFENDESTIKEVTSMIKDRMRAFRNQFSGQQGLLQVTPIHSGGKAGSPAANATAFPWRKDICYITYIMHSSISPEKILRRNQYEDAYYDVNVIKLQEVKAHWDRKNLFHFSQSNQLVSPEAGYAAGDSYRPATDEQLVHDQWESSTSTLPQTNDFPGIEGYPYSGF</sequence>
<dbReference type="GO" id="GO:0016491">
    <property type="term" value="F:oxidoreductase activity"/>
    <property type="evidence" value="ECO:0007669"/>
    <property type="project" value="InterPro"/>
</dbReference>
<evidence type="ECO:0000313" key="2">
    <source>
        <dbReference type="EMBL" id="QRD89682.1"/>
    </source>
</evidence>
<keyword evidence="3" id="KW-1185">Reference proteome</keyword>
<name>A0A7U2QZA6_ASPFN</name>
<dbReference type="Gene3D" id="3.30.465.10">
    <property type="match status" value="1"/>
</dbReference>
<dbReference type="InterPro" id="IPR016169">
    <property type="entry name" value="FAD-bd_PCMH_sub2"/>
</dbReference>
<evidence type="ECO:0000259" key="1">
    <source>
        <dbReference type="Pfam" id="PF08031"/>
    </source>
</evidence>
<dbReference type="Proteomes" id="UP000596276">
    <property type="component" value="Chromosome 4"/>
</dbReference>
<accession>A0A7U2QZA6</accession>
<dbReference type="VEuPathDB" id="FungiDB:F9C07_3480"/>
<dbReference type="InterPro" id="IPR012951">
    <property type="entry name" value="BBE"/>
</dbReference>
<protein>
    <recommendedName>
        <fullName evidence="1">Berberine/berberine-like domain-containing protein</fullName>
    </recommendedName>
</protein>
<dbReference type="GO" id="GO:0050660">
    <property type="term" value="F:flavin adenine dinucleotide binding"/>
    <property type="evidence" value="ECO:0007669"/>
    <property type="project" value="InterPro"/>
</dbReference>
<evidence type="ECO:0000313" key="3">
    <source>
        <dbReference type="Proteomes" id="UP000596276"/>
    </source>
</evidence>
<proteinExistence type="predicted"/>
<gene>
    <name evidence="2" type="ORF">F9C07_3480</name>
</gene>
<reference evidence="3" key="1">
    <citation type="journal article" date="2021" name="G3 (Bethesda)">
        <title>Chromosome assembled and annotated genome sequence of Aspergillus flavus NRRL 3357.</title>
        <authorList>
            <person name="Skerker J.M."/>
            <person name="Pianalto K.M."/>
            <person name="Mondo S.J."/>
            <person name="Yang K."/>
            <person name="Arkin A.P."/>
            <person name="Keller N.P."/>
            <person name="Grigoriev I.V."/>
            <person name="Louise Glass N.L."/>
        </authorList>
    </citation>
    <scope>NUCLEOTIDE SEQUENCE [LARGE SCALE GENOMIC DNA]</scope>
    <source>
        <strain evidence="3">ATCC 200026 / FGSC A1120 / IAM 13836 / NRRL 3357 / JCM 12722 / SRRC 167</strain>
    </source>
</reference>
<dbReference type="EMBL" id="CP044618">
    <property type="protein sequence ID" value="QRD89682.1"/>
    <property type="molecule type" value="Genomic_DNA"/>
</dbReference>
<feature type="domain" description="Berberine/berberine-like" evidence="1">
    <location>
        <begin position="97"/>
        <end position="128"/>
    </location>
</feature>
<organism evidence="2 3">
    <name type="scientific">Aspergillus flavus (strain ATCC 200026 / FGSC A1120 / IAM 13836 / NRRL 3357 / JCM 12722 / SRRC 167)</name>
    <dbReference type="NCBI Taxonomy" id="332952"/>
    <lineage>
        <taxon>Eukaryota</taxon>
        <taxon>Fungi</taxon>
        <taxon>Dikarya</taxon>
        <taxon>Ascomycota</taxon>
        <taxon>Pezizomycotina</taxon>
        <taxon>Eurotiomycetes</taxon>
        <taxon>Eurotiomycetidae</taxon>
        <taxon>Eurotiales</taxon>
        <taxon>Aspergillaceae</taxon>
        <taxon>Aspergillus</taxon>
        <taxon>Aspergillus subgen. Circumdati</taxon>
    </lineage>
</organism>
<dbReference type="AlphaFoldDB" id="A0A7U2QZA6"/>
<dbReference type="Pfam" id="PF08031">
    <property type="entry name" value="BBE"/>
    <property type="match status" value="1"/>
</dbReference>